<dbReference type="Gene3D" id="3.40.190.10">
    <property type="entry name" value="Periplasmic binding protein-like II"/>
    <property type="match status" value="1"/>
</dbReference>
<sequence>MYFEIVRDMLFSVSSPGTGGYLIAGYFFDNYSSPNFTPTYQAIMPNLTYNNASNNFTIHFAKPMPTTLVYQLFAASGTFVESAIWLAQHGSGITFTPAGFNAYRAEGSASGYNTYVQNHIDANGPYEISLVSPAQFVVLVANPSFRGIPDYPAAQSAKTVIM</sequence>
<dbReference type="SUPFAM" id="SSF53850">
    <property type="entry name" value="Periplasmic binding protein-like II"/>
    <property type="match status" value="1"/>
</dbReference>
<reference evidence="1" key="2">
    <citation type="journal article" date="2014" name="ISME J.">
        <title>Microbial stratification in low pH oxic and suboxic macroscopic growths along an acid mine drainage.</title>
        <authorList>
            <person name="Mendez-Garcia C."/>
            <person name="Mesa V."/>
            <person name="Sprenger R.R."/>
            <person name="Richter M."/>
            <person name="Diez M.S."/>
            <person name="Solano J."/>
            <person name="Bargiela R."/>
            <person name="Golyshina O.V."/>
            <person name="Manteca A."/>
            <person name="Ramos J.L."/>
            <person name="Gallego J.R."/>
            <person name="Llorente I."/>
            <person name="Martins Dos Santos V.A."/>
            <person name="Jensen O.N."/>
            <person name="Pelaez A.I."/>
            <person name="Sanchez J."/>
            <person name="Ferrer M."/>
        </authorList>
    </citation>
    <scope>NUCLEOTIDE SEQUENCE</scope>
</reference>
<evidence type="ECO:0000313" key="1">
    <source>
        <dbReference type="EMBL" id="EQD63632.1"/>
    </source>
</evidence>
<protein>
    <submittedName>
        <fullName evidence="1">ABC-type peptide transport system, solute-binding component</fullName>
    </submittedName>
</protein>
<name>T1B1B8_9ZZZZ</name>
<organism evidence="1">
    <name type="scientific">mine drainage metagenome</name>
    <dbReference type="NCBI Taxonomy" id="410659"/>
    <lineage>
        <taxon>unclassified sequences</taxon>
        <taxon>metagenomes</taxon>
        <taxon>ecological metagenomes</taxon>
    </lineage>
</organism>
<comment type="caution">
    <text evidence="1">The sequence shown here is derived from an EMBL/GenBank/DDBJ whole genome shotgun (WGS) entry which is preliminary data.</text>
</comment>
<reference evidence="1" key="1">
    <citation type="submission" date="2013-08" db="EMBL/GenBank/DDBJ databases">
        <authorList>
            <person name="Mendez C."/>
            <person name="Richter M."/>
            <person name="Ferrer M."/>
            <person name="Sanchez J."/>
        </authorList>
    </citation>
    <scope>NUCLEOTIDE SEQUENCE</scope>
</reference>
<accession>T1B1B8</accession>
<proteinExistence type="predicted"/>
<dbReference type="AlphaFoldDB" id="T1B1B8"/>
<feature type="non-terminal residue" evidence="1">
    <location>
        <position position="162"/>
    </location>
</feature>
<dbReference type="EMBL" id="AUZY01004405">
    <property type="protein sequence ID" value="EQD63632.1"/>
    <property type="molecule type" value="Genomic_DNA"/>
</dbReference>
<gene>
    <name evidence="1" type="ORF">B1B_06942</name>
</gene>